<keyword evidence="3" id="KW-1185">Reference proteome</keyword>
<dbReference type="EMBL" id="JAAMPC010000001">
    <property type="protein sequence ID" value="KAG2330814.1"/>
    <property type="molecule type" value="Genomic_DNA"/>
</dbReference>
<organism evidence="2 3">
    <name type="scientific">Brassica carinata</name>
    <name type="common">Ethiopian mustard</name>
    <name type="synonym">Abyssinian cabbage</name>
    <dbReference type="NCBI Taxonomy" id="52824"/>
    <lineage>
        <taxon>Eukaryota</taxon>
        <taxon>Viridiplantae</taxon>
        <taxon>Streptophyta</taxon>
        <taxon>Embryophyta</taxon>
        <taxon>Tracheophyta</taxon>
        <taxon>Spermatophyta</taxon>
        <taxon>Magnoliopsida</taxon>
        <taxon>eudicotyledons</taxon>
        <taxon>Gunneridae</taxon>
        <taxon>Pentapetalae</taxon>
        <taxon>rosids</taxon>
        <taxon>malvids</taxon>
        <taxon>Brassicales</taxon>
        <taxon>Brassicaceae</taxon>
        <taxon>Brassiceae</taxon>
        <taxon>Brassica</taxon>
    </lineage>
</organism>
<accession>A0A8X7WJC6</accession>
<protein>
    <submittedName>
        <fullName evidence="2">Uncharacterized protein</fullName>
    </submittedName>
</protein>
<dbReference type="OrthoDB" id="1092599at2759"/>
<feature type="compositionally biased region" description="Basic residues" evidence="1">
    <location>
        <begin position="26"/>
        <end position="38"/>
    </location>
</feature>
<dbReference type="AlphaFoldDB" id="A0A8X7WJC6"/>
<evidence type="ECO:0000313" key="3">
    <source>
        <dbReference type="Proteomes" id="UP000886595"/>
    </source>
</evidence>
<evidence type="ECO:0000256" key="1">
    <source>
        <dbReference type="SAM" id="MobiDB-lite"/>
    </source>
</evidence>
<comment type="caution">
    <text evidence="2">The sequence shown here is derived from an EMBL/GenBank/DDBJ whole genome shotgun (WGS) entry which is preliminary data.</text>
</comment>
<evidence type="ECO:0000313" key="2">
    <source>
        <dbReference type="EMBL" id="KAG2330814.1"/>
    </source>
</evidence>
<sequence length="283" mass="31936">MSSRLSHSQAMQDRPKSRLELSFSRSRLRASRALRRAKQSPAPSTSVKDVINIEDSPEKSNDDLVLHQLEKSLVPSWSFDEVFGTQEWPEATEGNVGVQQPSWSQDWLQRESSSSTSNLFGDFSFGGDLPLSTELFANIQEDNNNHVLQPTEQFLAPSTSVQDSLGEFQDWAATASSIFREMLDQPEQSLAQSAMARHDRNQDLLLEREPSSTSNTFGGDLPLSTELFSNTQSFGYASTTQEQRINDQDLPVSQVVQTQKPTRNKYKRSNVRMYVDKQNCRAH</sequence>
<name>A0A8X7WJC6_BRACI</name>
<reference evidence="2 3" key="1">
    <citation type="submission" date="2020-02" db="EMBL/GenBank/DDBJ databases">
        <authorList>
            <person name="Ma Q."/>
            <person name="Huang Y."/>
            <person name="Song X."/>
            <person name="Pei D."/>
        </authorList>
    </citation>
    <scope>NUCLEOTIDE SEQUENCE [LARGE SCALE GENOMIC DNA]</scope>
    <source>
        <strain evidence="2">Sxm20200214</strain>
        <tissue evidence="2">Leaf</tissue>
    </source>
</reference>
<feature type="region of interest" description="Disordered" evidence="1">
    <location>
        <begin position="1"/>
        <end position="58"/>
    </location>
</feature>
<feature type="compositionally biased region" description="Polar residues" evidence="1">
    <location>
        <begin position="1"/>
        <end position="11"/>
    </location>
</feature>
<gene>
    <name evidence="2" type="ORF">Bca52824_001994</name>
</gene>
<dbReference type="Proteomes" id="UP000886595">
    <property type="component" value="Unassembled WGS sequence"/>
</dbReference>
<proteinExistence type="predicted"/>